<dbReference type="PANTHER" id="PTHR42954">
    <property type="entry name" value="FE(2+) TRANSPORT PROTEIN A"/>
    <property type="match status" value="1"/>
</dbReference>
<dbReference type="KEGG" id="asla:NCTC11923_00717"/>
<dbReference type="SMART" id="SM00899">
    <property type="entry name" value="FeoA"/>
    <property type="match status" value="1"/>
</dbReference>
<evidence type="ECO:0000313" key="4">
    <source>
        <dbReference type="EMBL" id="VEG74098.1"/>
    </source>
</evidence>
<feature type="region of interest" description="Disordered" evidence="2">
    <location>
        <begin position="1"/>
        <end position="42"/>
    </location>
</feature>
<evidence type="ECO:0000313" key="5">
    <source>
        <dbReference type="Proteomes" id="UP000276899"/>
    </source>
</evidence>
<evidence type="ECO:0000259" key="3">
    <source>
        <dbReference type="SMART" id="SM00899"/>
    </source>
</evidence>
<dbReference type="GO" id="GO:0046914">
    <property type="term" value="F:transition metal ion binding"/>
    <property type="evidence" value="ECO:0007669"/>
    <property type="project" value="InterPro"/>
</dbReference>
<dbReference type="InterPro" id="IPR007167">
    <property type="entry name" value="Fe-transptr_FeoA-like"/>
</dbReference>
<dbReference type="AlphaFoldDB" id="A0A448KAY8"/>
<accession>A0A448KAY8</accession>
<reference evidence="4 5" key="1">
    <citation type="submission" date="2018-12" db="EMBL/GenBank/DDBJ databases">
        <authorList>
            <consortium name="Pathogen Informatics"/>
        </authorList>
    </citation>
    <scope>NUCLEOTIDE SEQUENCE [LARGE SCALE GENOMIC DNA]</scope>
    <source>
        <strain evidence="4 5">NCTC11923</strain>
    </source>
</reference>
<sequence>MNTSSQSHGPHSGAGEETRLSDLRPGHCATITGVGAESPDPAQARLTRRLQDLGLIPGRTISASRRAPLGDPTVFTVADYELCLRRSDAEQVRITAARKEADS</sequence>
<dbReference type="STRING" id="1278298.GCA_000428685_00240"/>
<dbReference type="RefSeq" id="WP_051280963.1">
    <property type="nucleotide sequence ID" value="NZ_CBCRWE010000050.1"/>
</dbReference>
<dbReference type="Pfam" id="PF04023">
    <property type="entry name" value="FeoA"/>
    <property type="match status" value="1"/>
</dbReference>
<dbReference type="PANTHER" id="PTHR42954:SF2">
    <property type="entry name" value="FE(2+) TRANSPORT PROTEIN A"/>
    <property type="match status" value="1"/>
</dbReference>
<proteinExistence type="predicted"/>
<protein>
    <submittedName>
        <fullName evidence="4">Ferrous iron transport protein A</fullName>
    </submittedName>
</protein>
<keyword evidence="1" id="KW-0408">Iron</keyword>
<dbReference type="InterPro" id="IPR038157">
    <property type="entry name" value="FeoA_core_dom"/>
</dbReference>
<feature type="domain" description="Ferrous iron transporter FeoA-like" evidence="3">
    <location>
        <begin position="18"/>
        <end position="96"/>
    </location>
</feature>
<organism evidence="4 5">
    <name type="scientific">Actinomyces slackii</name>
    <dbReference type="NCBI Taxonomy" id="52774"/>
    <lineage>
        <taxon>Bacteria</taxon>
        <taxon>Bacillati</taxon>
        <taxon>Actinomycetota</taxon>
        <taxon>Actinomycetes</taxon>
        <taxon>Actinomycetales</taxon>
        <taxon>Actinomycetaceae</taxon>
        <taxon>Actinomyces</taxon>
    </lineage>
</organism>
<gene>
    <name evidence="4" type="ORF">NCTC11923_00717</name>
</gene>
<evidence type="ECO:0000256" key="1">
    <source>
        <dbReference type="ARBA" id="ARBA00023004"/>
    </source>
</evidence>
<dbReference type="SUPFAM" id="SSF50037">
    <property type="entry name" value="C-terminal domain of transcriptional repressors"/>
    <property type="match status" value="1"/>
</dbReference>
<feature type="compositionally biased region" description="Basic and acidic residues" evidence="2">
    <location>
        <begin position="14"/>
        <end position="25"/>
    </location>
</feature>
<dbReference type="Proteomes" id="UP000276899">
    <property type="component" value="Chromosome"/>
</dbReference>
<dbReference type="Gene3D" id="2.30.30.90">
    <property type="match status" value="1"/>
</dbReference>
<dbReference type="EMBL" id="LR134363">
    <property type="protein sequence ID" value="VEG74098.1"/>
    <property type="molecule type" value="Genomic_DNA"/>
</dbReference>
<name>A0A448KAY8_9ACTO</name>
<dbReference type="InterPro" id="IPR008988">
    <property type="entry name" value="Transcriptional_repressor_C"/>
</dbReference>
<dbReference type="InterPro" id="IPR052713">
    <property type="entry name" value="FeoA"/>
</dbReference>
<evidence type="ECO:0000256" key="2">
    <source>
        <dbReference type="SAM" id="MobiDB-lite"/>
    </source>
</evidence>
<keyword evidence="5" id="KW-1185">Reference proteome</keyword>